<dbReference type="SUPFAM" id="SSF55073">
    <property type="entry name" value="Nucleotide cyclase"/>
    <property type="match status" value="1"/>
</dbReference>
<dbReference type="Gene3D" id="3.30.70.270">
    <property type="match status" value="1"/>
</dbReference>
<protein>
    <recommendedName>
        <fullName evidence="1">diguanylate cyclase</fullName>
        <ecNumber evidence="1">2.7.7.65</ecNumber>
    </recommendedName>
</protein>
<dbReference type="InterPro" id="IPR035965">
    <property type="entry name" value="PAS-like_dom_sf"/>
</dbReference>
<dbReference type="InterPro" id="IPR000160">
    <property type="entry name" value="GGDEF_dom"/>
</dbReference>
<organism evidence="4 5">
    <name type="scientific">Marinobacter iranensis</name>
    <dbReference type="NCBI Taxonomy" id="2962607"/>
    <lineage>
        <taxon>Bacteria</taxon>
        <taxon>Pseudomonadati</taxon>
        <taxon>Pseudomonadota</taxon>
        <taxon>Gammaproteobacteria</taxon>
        <taxon>Pseudomonadales</taxon>
        <taxon>Marinobacteraceae</taxon>
        <taxon>Marinobacter</taxon>
    </lineage>
</organism>
<sequence length="444" mass="50264">MHQDGQEVFRIIHPEDAASVAASIEESARKLTPWQHQARMRLASGDYHWFESDSVPERQADGSVLWYGQFNDIQPFKDLEFSLRESEAEFSFQAGFQKLIARLSSDFISRGFGNIDLSINRVLEAIGQFFEVDRAYLYRFSEKRTEMTNTHEWSRDGVESLIDTQQQVPIDTFAWWHRQVELMIRENRVVFIEDVAALPDEAGPEKALLTEQGVCSMFCVPVRTRGMVSGFFGVDSLSHRVWRTDQADLLIIVSGLLSGALERHRLEEELLNQSIRDPLTGLHNRRYFYPRLDEMIALWQREQQPFALAMFDIDHFKAINDTQGHLAGDYVLREFTGILLEQTRAMDVVARYGGEEFVVAFSATDPQAATAQVSRIIEKVRGYDFLFDGNKISVTVSAGVAGTGGEGAGNLTPEQLIGDADDRLYEAKQSGRDCFADISGPSRI</sequence>
<keyword evidence="4" id="KW-0808">Transferase</keyword>
<evidence type="ECO:0000313" key="5">
    <source>
        <dbReference type="Proteomes" id="UP001143391"/>
    </source>
</evidence>
<proteinExistence type="predicted"/>
<dbReference type="CDD" id="cd00130">
    <property type="entry name" value="PAS"/>
    <property type="match status" value="1"/>
</dbReference>
<dbReference type="PROSITE" id="PS50887">
    <property type="entry name" value="GGDEF"/>
    <property type="match status" value="1"/>
</dbReference>
<dbReference type="Gene3D" id="3.30.450.20">
    <property type="entry name" value="PAS domain"/>
    <property type="match status" value="1"/>
</dbReference>
<comment type="catalytic activity">
    <reaction evidence="2">
        <text>2 GTP = 3',3'-c-di-GMP + 2 diphosphate</text>
        <dbReference type="Rhea" id="RHEA:24898"/>
        <dbReference type="ChEBI" id="CHEBI:33019"/>
        <dbReference type="ChEBI" id="CHEBI:37565"/>
        <dbReference type="ChEBI" id="CHEBI:58805"/>
        <dbReference type="EC" id="2.7.7.65"/>
    </reaction>
</comment>
<dbReference type="NCBIfam" id="TIGR00254">
    <property type="entry name" value="GGDEF"/>
    <property type="match status" value="1"/>
</dbReference>
<reference evidence="4" key="1">
    <citation type="submission" date="2022-07" db="EMBL/GenBank/DDBJ databases">
        <title>Marinobacter iranensis a new bacterium isolate from a hipersaline lake in Iran.</title>
        <authorList>
            <person name="Mohammad A.M.A."/>
            <person name="Cristina S.-P."/>
            <person name="Antonio V."/>
        </authorList>
    </citation>
    <scope>NUCLEOTIDE SEQUENCE</scope>
    <source>
        <strain evidence="4">71-i</strain>
    </source>
</reference>
<dbReference type="InterPro" id="IPR000014">
    <property type="entry name" value="PAS"/>
</dbReference>
<evidence type="ECO:0000256" key="2">
    <source>
        <dbReference type="ARBA" id="ARBA00034247"/>
    </source>
</evidence>
<dbReference type="EMBL" id="JANCMW010000006">
    <property type="protein sequence ID" value="MDF0750920.1"/>
    <property type="molecule type" value="Genomic_DNA"/>
</dbReference>
<evidence type="ECO:0000259" key="3">
    <source>
        <dbReference type="PROSITE" id="PS50887"/>
    </source>
</evidence>
<dbReference type="SUPFAM" id="SSF55781">
    <property type="entry name" value="GAF domain-like"/>
    <property type="match status" value="1"/>
</dbReference>
<dbReference type="EC" id="2.7.7.65" evidence="1"/>
<dbReference type="GO" id="GO:0052621">
    <property type="term" value="F:diguanylate cyclase activity"/>
    <property type="evidence" value="ECO:0007669"/>
    <property type="project" value="UniProtKB-EC"/>
</dbReference>
<accession>A0ABT5YB70</accession>
<dbReference type="SMART" id="SM00065">
    <property type="entry name" value="GAF"/>
    <property type="match status" value="1"/>
</dbReference>
<dbReference type="InterPro" id="IPR003018">
    <property type="entry name" value="GAF"/>
</dbReference>
<dbReference type="InterPro" id="IPR029016">
    <property type="entry name" value="GAF-like_dom_sf"/>
</dbReference>
<keyword evidence="5" id="KW-1185">Reference proteome</keyword>
<dbReference type="Pfam" id="PF08447">
    <property type="entry name" value="PAS_3"/>
    <property type="match status" value="1"/>
</dbReference>
<dbReference type="InterPro" id="IPR043128">
    <property type="entry name" value="Rev_trsase/Diguanyl_cyclase"/>
</dbReference>
<dbReference type="PANTHER" id="PTHR45138:SF9">
    <property type="entry name" value="DIGUANYLATE CYCLASE DGCM-RELATED"/>
    <property type="match status" value="1"/>
</dbReference>
<keyword evidence="4" id="KW-0548">Nucleotidyltransferase</keyword>
<dbReference type="InterPro" id="IPR029787">
    <property type="entry name" value="Nucleotide_cyclase"/>
</dbReference>
<evidence type="ECO:0000313" key="4">
    <source>
        <dbReference type="EMBL" id="MDF0750920.1"/>
    </source>
</evidence>
<dbReference type="Proteomes" id="UP001143391">
    <property type="component" value="Unassembled WGS sequence"/>
</dbReference>
<gene>
    <name evidence="4" type="ORF">NLU14_11870</name>
</gene>
<dbReference type="Gene3D" id="3.30.450.40">
    <property type="match status" value="1"/>
</dbReference>
<dbReference type="PANTHER" id="PTHR45138">
    <property type="entry name" value="REGULATORY COMPONENTS OF SENSORY TRANSDUCTION SYSTEM"/>
    <property type="match status" value="1"/>
</dbReference>
<dbReference type="SMART" id="SM00267">
    <property type="entry name" value="GGDEF"/>
    <property type="match status" value="1"/>
</dbReference>
<dbReference type="CDD" id="cd01949">
    <property type="entry name" value="GGDEF"/>
    <property type="match status" value="1"/>
</dbReference>
<dbReference type="Pfam" id="PF01590">
    <property type="entry name" value="GAF"/>
    <property type="match status" value="1"/>
</dbReference>
<dbReference type="SUPFAM" id="SSF55785">
    <property type="entry name" value="PYP-like sensor domain (PAS domain)"/>
    <property type="match status" value="1"/>
</dbReference>
<dbReference type="InterPro" id="IPR050469">
    <property type="entry name" value="Diguanylate_Cyclase"/>
</dbReference>
<evidence type="ECO:0000256" key="1">
    <source>
        <dbReference type="ARBA" id="ARBA00012528"/>
    </source>
</evidence>
<dbReference type="Pfam" id="PF00990">
    <property type="entry name" value="GGDEF"/>
    <property type="match status" value="1"/>
</dbReference>
<feature type="domain" description="GGDEF" evidence="3">
    <location>
        <begin position="304"/>
        <end position="440"/>
    </location>
</feature>
<dbReference type="InterPro" id="IPR013655">
    <property type="entry name" value="PAS_fold_3"/>
</dbReference>
<name>A0ABT5YB70_9GAMM</name>
<comment type="caution">
    <text evidence="4">The sequence shown here is derived from an EMBL/GenBank/DDBJ whole genome shotgun (WGS) entry which is preliminary data.</text>
</comment>